<dbReference type="SUPFAM" id="SSF55729">
    <property type="entry name" value="Acyl-CoA N-acyltransferases (Nat)"/>
    <property type="match status" value="1"/>
</dbReference>
<dbReference type="Pfam" id="PF13673">
    <property type="entry name" value="Acetyltransf_10"/>
    <property type="match status" value="1"/>
</dbReference>
<feature type="domain" description="N-acetyltransferase" evidence="3">
    <location>
        <begin position="9"/>
        <end position="164"/>
    </location>
</feature>
<proteinExistence type="predicted"/>
<protein>
    <submittedName>
        <fullName evidence="4">N-acetyltransferase</fullName>
    </submittedName>
</protein>
<dbReference type="EMBL" id="CP021081">
    <property type="protein sequence ID" value="ASN81862.1"/>
    <property type="molecule type" value="Genomic_DNA"/>
</dbReference>
<dbReference type="CDD" id="cd04301">
    <property type="entry name" value="NAT_SF"/>
    <property type="match status" value="1"/>
</dbReference>
<dbReference type="PROSITE" id="PS51186">
    <property type="entry name" value="GNAT"/>
    <property type="match status" value="1"/>
</dbReference>
<dbReference type="RefSeq" id="WP_022800796.1">
    <property type="nucleotide sequence ID" value="NZ_ATTJ01000001.1"/>
</dbReference>
<dbReference type="Gene3D" id="3.40.630.30">
    <property type="match status" value="1"/>
</dbReference>
<dbReference type="InterPro" id="IPR050832">
    <property type="entry name" value="Bact_Acetyltransf"/>
</dbReference>
<dbReference type="KEGG" id="dfc:DFI_13465"/>
<dbReference type="OrthoDB" id="119498at2"/>
<dbReference type="InterPro" id="IPR016181">
    <property type="entry name" value="Acyl_CoA_acyltransferase"/>
</dbReference>
<reference evidence="4 5" key="1">
    <citation type="submission" date="2017-05" db="EMBL/GenBank/DDBJ databases">
        <title>The complete genome sequence of Deinococcus ficus isolated from the rhizosphere of the Ficus religiosa L. in Taiwan.</title>
        <authorList>
            <person name="Wu K.-M."/>
            <person name="Liao T.-L."/>
            <person name="Liu Y.-M."/>
            <person name="Young C.-C."/>
            <person name="Tsai S.-F."/>
        </authorList>
    </citation>
    <scope>NUCLEOTIDE SEQUENCE [LARGE SCALE GENOMIC DNA]</scope>
    <source>
        <strain evidence="4 5">CC-FR2-10</strain>
    </source>
</reference>
<gene>
    <name evidence="4" type="ORF">DFI_13465</name>
</gene>
<dbReference type="AlphaFoldDB" id="A0A221SYY3"/>
<evidence type="ECO:0000313" key="5">
    <source>
        <dbReference type="Proteomes" id="UP000259030"/>
    </source>
</evidence>
<dbReference type="InterPro" id="IPR000182">
    <property type="entry name" value="GNAT_dom"/>
</dbReference>
<sequence length="164" mass="17635">MTPDLPGGYALRPATAPDAEAIAVQRGQMFVDMGALTDAQAWAQRGQWTDWLRSALPAGVYTGFLVEHGRQVVAGVGVMLHPQIPTLTDPATQRAHVLNMYVSPAHRRRGLAEALMHAALSHVRACGLRSVTLNAAPMGRPLYERLGFTESGSPEMRLTLDGPA</sequence>
<evidence type="ECO:0000256" key="1">
    <source>
        <dbReference type="ARBA" id="ARBA00022679"/>
    </source>
</evidence>
<accession>A0A221SYY3</accession>
<evidence type="ECO:0000313" key="4">
    <source>
        <dbReference type="EMBL" id="ASN81862.1"/>
    </source>
</evidence>
<dbReference type="Proteomes" id="UP000259030">
    <property type="component" value="Chromosome"/>
</dbReference>
<evidence type="ECO:0000256" key="2">
    <source>
        <dbReference type="ARBA" id="ARBA00023315"/>
    </source>
</evidence>
<dbReference type="PANTHER" id="PTHR43877">
    <property type="entry name" value="AMINOALKYLPHOSPHONATE N-ACETYLTRANSFERASE-RELATED-RELATED"/>
    <property type="match status" value="1"/>
</dbReference>
<keyword evidence="5" id="KW-1185">Reference proteome</keyword>
<name>A0A221SYY3_9DEIO</name>
<evidence type="ECO:0000259" key="3">
    <source>
        <dbReference type="PROSITE" id="PS51186"/>
    </source>
</evidence>
<keyword evidence="2" id="KW-0012">Acyltransferase</keyword>
<dbReference type="GO" id="GO:0016747">
    <property type="term" value="F:acyltransferase activity, transferring groups other than amino-acyl groups"/>
    <property type="evidence" value="ECO:0007669"/>
    <property type="project" value="InterPro"/>
</dbReference>
<keyword evidence="1 4" id="KW-0808">Transferase</keyword>
<organism evidence="4 5">
    <name type="scientific">Deinococcus ficus</name>
    <dbReference type="NCBI Taxonomy" id="317577"/>
    <lineage>
        <taxon>Bacteria</taxon>
        <taxon>Thermotogati</taxon>
        <taxon>Deinococcota</taxon>
        <taxon>Deinococci</taxon>
        <taxon>Deinococcales</taxon>
        <taxon>Deinococcaceae</taxon>
        <taxon>Deinococcus</taxon>
    </lineage>
</organism>
<dbReference type="STRING" id="317577.GCA_000419625_01230"/>